<dbReference type="EMBL" id="LN854557">
    <property type="protein sequence ID" value="CRL46087.1"/>
    <property type="molecule type" value="Genomic_DNA"/>
</dbReference>
<dbReference type="Pfam" id="PF05125">
    <property type="entry name" value="Phage_cap_P2"/>
    <property type="match status" value="1"/>
</dbReference>
<evidence type="ECO:0000313" key="2">
    <source>
        <dbReference type="Proteomes" id="UP000245838"/>
    </source>
</evidence>
<dbReference type="InterPro" id="IPR006441">
    <property type="entry name" value="Phage_P2_GpN"/>
</dbReference>
<reference evidence="1 2" key="1">
    <citation type="submission" date="2015-05" db="EMBL/GenBank/DDBJ databases">
        <authorList>
            <person name="Goodhead I."/>
        </authorList>
    </citation>
    <scope>NUCLEOTIDE SEQUENCE [LARGE SCALE GENOMIC DNA]</scope>
    <source>
        <strain evidence="2">morsitans</strain>
    </source>
</reference>
<sequence length="160" mass="17622">MGLGVDRPIASTTDIDTKEREPLDPSSLDEVGYVCTQTNFDTALKYAKLDAWAKFPDFQTRIRNQIVKRQALDRIMIGCNGTSRAKTSDFKVNKLLQDVNIGFLAKIRKAAATQVMNKMVSSTGSMVSEKIRVGVKGDYKNLDALVMNATDEHIAPLVPG</sequence>
<dbReference type="Proteomes" id="UP000245838">
    <property type="component" value="Chromosome sggmmb4_Chromosome"/>
</dbReference>
<name>A0A193QLP3_SODGM</name>
<protein>
    <submittedName>
        <fullName evidence="1">Phage major capsid protein, P2 family</fullName>
    </submittedName>
</protein>
<accession>A0A193QLP3</accession>
<gene>
    <name evidence="1" type="ORF">SGGMMB4_04394</name>
</gene>
<evidence type="ECO:0000313" key="1">
    <source>
        <dbReference type="EMBL" id="CRL46087.1"/>
    </source>
</evidence>
<dbReference type="AlphaFoldDB" id="A0A193QLP3"/>
<organism evidence="1 2">
    <name type="scientific">Sodalis glossinidius (strain morsitans)</name>
    <dbReference type="NCBI Taxonomy" id="343509"/>
    <lineage>
        <taxon>Bacteria</taxon>
        <taxon>Pseudomonadati</taxon>
        <taxon>Pseudomonadota</taxon>
        <taxon>Gammaproteobacteria</taxon>
        <taxon>Enterobacterales</taxon>
        <taxon>Bruguierivoracaceae</taxon>
        <taxon>Sodalis</taxon>
    </lineage>
</organism>
<proteinExistence type="predicted"/>